<dbReference type="EMBL" id="CADIKL010000038">
    <property type="protein sequence ID" value="CAB3802788.1"/>
    <property type="molecule type" value="Genomic_DNA"/>
</dbReference>
<dbReference type="Proteomes" id="UP000494119">
    <property type="component" value="Unassembled WGS sequence"/>
</dbReference>
<reference evidence="1 2" key="1">
    <citation type="submission" date="2020-04" db="EMBL/GenBank/DDBJ databases">
        <authorList>
            <person name="De Canck E."/>
        </authorList>
    </citation>
    <scope>NUCLEOTIDE SEQUENCE [LARGE SCALE GENOMIC DNA]</scope>
    <source>
        <strain evidence="1 2">LMG 28688</strain>
    </source>
</reference>
<keyword evidence="2" id="KW-1185">Reference proteome</keyword>
<gene>
    <name evidence="1" type="ORF">LMG28688_05642</name>
</gene>
<proteinExistence type="predicted"/>
<accession>A0A6J5GQH6</accession>
<organism evidence="1 2">
    <name type="scientific">Paraburkholderia caffeinitolerans</name>
    <dbReference type="NCBI Taxonomy" id="1723730"/>
    <lineage>
        <taxon>Bacteria</taxon>
        <taxon>Pseudomonadati</taxon>
        <taxon>Pseudomonadota</taxon>
        <taxon>Betaproteobacteria</taxon>
        <taxon>Burkholderiales</taxon>
        <taxon>Burkholderiaceae</taxon>
        <taxon>Paraburkholderia</taxon>
    </lineage>
</organism>
<name>A0A6J5GQH6_9BURK</name>
<sequence>MGDLRNDENLQSDGIPADACETGFLCRYVALQPAAEATKVSSYDRRFVTENTGSMKVL</sequence>
<evidence type="ECO:0000313" key="1">
    <source>
        <dbReference type="EMBL" id="CAB3802788.1"/>
    </source>
</evidence>
<dbReference type="AlphaFoldDB" id="A0A6J5GQH6"/>
<evidence type="ECO:0000313" key="2">
    <source>
        <dbReference type="Proteomes" id="UP000494119"/>
    </source>
</evidence>
<protein>
    <submittedName>
        <fullName evidence="1">Uncharacterized protein</fullName>
    </submittedName>
</protein>
<dbReference type="RefSeq" id="WP_175197457.1">
    <property type="nucleotide sequence ID" value="NZ_CADIKL010000038.1"/>
</dbReference>